<evidence type="ECO:0000313" key="2">
    <source>
        <dbReference type="Proteomes" id="UP000004968"/>
    </source>
</evidence>
<gene>
    <name evidence="1" type="ORF">CLOSTHATH_00261</name>
</gene>
<proteinExistence type="predicted"/>
<accession>D3A9J0</accession>
<organism evidence="1 2">
    <name type="scientific">Hungatella hathewayi DSM 13479</name>
    <dbReference type="NCBI Taxonomy" id="566550"/>
    <lineage>
        <taxon>Bacteria</taxon>
        <taxon>Bacillati</taxon>
        <taxon>Bacillota</taxon>
        <taxon>Clostridia</taxon>
        <taxon>Lachnospirales</taxon>
        <taxon>Lachnospiraceae</taxon>
        <taxon>Hungatella</taxon>
    </lineage>
</organism>
<reference evidence="1 2" key="1">
    <citation type="submission" date="2010-01" db="EMBL/GenBank/DDBJ databases">
        <authorList>
            <person name="Weinstock G."/>
            <person name="Sodergren E."/>
            <person name="Clifton S."/>
            <person name="Fulton L."/>
            <person name="Fulton B."/>
            <person name="Courtney L."/>
            <person name="Fronick C."/>
            <person name="Harrison M."/>
            <person name="Strong C."/>
            <person name="Farmer C."/>
            <person name="Delahaunty K."/>
            <person name="Markovic C."/>
            <person name="Hall O."/>
            <person name="Minx P."/>
            <person name="Tomlinson C."/>
            <person name="Mitreva M."/>
            <person name="Nelson J."/>
            <person name="Hou S."/>
            <person name="Wollam A."/>
            <person name="Pepin K.H."/>
            <person name="Johnson M."/>
            <person name="Bhonagiri V."/>
            <person name="Nash W.E."/>
            <person name="Warren W."/>
            <person name="Chinwalla A."/>
            <person name="Mardis E.R."/>
            <person name="Wilson R.K."/>
        </authorList>
    </citation>
    <scope>NUCLEOTIDE SEQUENCE [LARGE SCALE GENOMIC DNA]</scope>
    <source>
        <strain evidence="1 2">DSM 13479</strain>
    </source>
</reference>
<dbReference type="Proteomes" id="UP000004968">
    <property type="component" value="Unassembled WGS sequence"/>
</dbReference>
<dbReference type="AlphaFoldDB" id="D3A9J0"/>
<dbReference type="HOGENOM" id="CLU_2246262_0_0_9"/>
<name>D3A9J0_9FIRM</name>
<evidence type="ECO:0000313" key="1">
    <source>
        <dbReference type="EMBL" id="EFD01549.1"/>
    </source>
</evidence>
<sequence length="104" mass="12446">MFWHEKDFRKYRLREERGYGIVEGYRRTFRFPFLQFTGSSPQFQRSYKREKKTGGVMCFEGKTVGIFLCSAAEKRGNSGKFQLTFRDKYTMIIDRKRTFVRIGG</sequence>
<dbReference type="EMBL" id="ACIO01000017">
    <property type="protein sequence ID" value="EFD01549.1"/>
    <property type="molecule type" value="Genomic_DNA"/>
</dbReference>
<protein>
    <submittedName>
        <fullName evidence="1">Uncharacterized protein</fullName>
    </submittedName>
</protein>
<comment type="caution">
    <text evidence="1">The sequence shown here is derived from an EMBL/GenBank/DDBJ whole genome shotgun (WGS) entry which is preliminary data.</text>
</comment>